<comment type="subcellular location">
    <subcellularLocation>
        <location evidence="1 10">Cell membrane</location>
        <topology evidence="1 10">Multi-pass membrane protein</topology>
    </subcellularLocation>
</comment>
<feature type="transmembrane region" description="Helical" evidence="10">
    <location>
        <begin position="313"/>
        <end position="335"/>
    </location>
</feature>
<feature type="transmembrane region" description="Helical" evidence="10">
    <location>
        <begin position="188"/>
        <end position="211"/>
    </location>
</feature>
<dbReference type="GO" id="GO:0007165">
    <property type="term" value="P:signal transduction"/>
    <property type="evidence" value="ECO:0007669"/>
    <property type="project" value="UniProtKB-KW"/>
</dbReference>
<protein>
    <recommendedName>
        <fullName evidence="10">Odorant receptor</fullName>
    </recommendedName>
</protein>
<keyword evidence="6 10" id="KW-1133">Transmembrane helix</keyword>
<feature type="transmembrane region" description="Helical" evidence="10">
    <location>
        <begin position="141"/>
        <end position="160"/>
    </location>
</feature>
<dbReference type="Pfam" id="PF02949">
    <property type="entry name" value="7tm_6"/>
    <property type="match status" value="1"/>
</dbReference>
<evidence type="ECO:0000256" key="6">
    <source>
        <dbReference type="ARBA" id="ARBA00022989"/>
    </source>
</evidence>
<keyword evidence="4 10" id="KW-0812">Transmembrane</keyword>
<name>A0A076E5Z0_9NEOP</name>
<keyword evidence="9 10" id="KW-0807">Transducer</keyword>
<evidence type="ECO:0000256" key="3">
    <source>
        <dbReference type="ARBA" id="ARBA00022606"/>
    </source>
</evidence>
<evidence type="ECO:0000256" key="1">
    <source>
        <dbReference type="ARBA" id="ARBA00004651"/>
    </source>
</evidence>
<feature type="transmembrane region" description="Helical" evidence="10">
    <location>
        <begin position="288"/>
        <end position="307"/>
    </location>
</feature>
<organism evidence="11">
    <name type="scientific">Dendrolimus houi</name>
    <dbReference type="NCBI Taxonomy" id="765132"/>
    <lineage>
        <taxon>Eukaryota</taxon>
        <taxon>Metazoa</taxon>
        <taxon>Ecdysozoa</taxon>
        <taxon>Arthropoda</taxon>
        <taxon>Hexapoda</taxon>
        <taxon>Insecta</taxon>
        <taxon>Pterygota</taxon>
        <taxon>Neoptera</taxon>
        <taxon>Endopterygota</taxon>
        <taxon>Lepidoptera</taxon>
        <taxon>Glossata</taxon>
        <taxon>Ditrysia</taxon>
        <taxon>Bombycoidea</taxon>
        <taxon>Lasiocampidae</taxon>
        <taxon>Dendrolimus</taxon>
    </lineage>
</organism>
<dbReference type="GO" id="GO:0004984">
    <property type="term" value="F:olfactory receptor activity"/>
    <property type="evidence" value="ECO:0007669"/>
    <property type="project" value="InterPro"/>
</dbReference>
<keyword evidence="8 10" id="KW-0675">Receptor</keyword>
<keyword evidence="5 10" id="KW-0552">Olfaction</keyword>
<dbReference type="PANTHER" id="PTHR21137:SF35">
    <property type="entry name" value="ODORANT RECEPTOR 19A-RELATED"/>
    <property type="match status" value="1"/>
</dbReference>
<evidence type="ECO:0000256" key="10">
    <source>
        <dbReference type="RuleBase" id="RU351113"/>
    </source>
</evidence>
<evidence type="ECO:0000256" key="9">
    <source>
        <dbReference type="ARBA" id="ARBA00023224"/>
    </source>
</evidence>
<gene>
    <name evidence="11" type="primary">OR27</name>
</gene>
<evidence type="ECO:0000256" key="8">
    <source>
        <dbReference type="ARBA" id="ARBA00023170"/>
    </source>
</evidence>
<comment type="caution">
    <text evidence="10">Lacks conserved residue(s) required for the propagation of feature annotation.</text>
</comment>
<sequence length="415" mass="47317">MNFLGNIWRKLTPTKALVLSGGDLETMFFEPVYRTAYFSGLSSCDRDLPYLLYSTTIKLMSIFFVGGEVWFACSENLSLDEIAASINVIVIHFLTMLRLKNMMDHKDIYKKLATSMESTKMDTSTPKRKQLVEFWARRHKIFLKSLLALGHCALAAWHIYPLIDELDYNLMVGVRIPYKYDTPLKYTFTYIVVAIAFIFTSLFVMVTDLIMQAHLLSLICQFTILADCFENILVDCRNEINGDGRVLPTANNNCFVKVYLRRLNYLVHQHKFVLDHSMELRSILSTPMLWQLAASGILICFVGYQLATTVAENLAKCLMSLFYLSYNMFALYIICRWCEEITIQSQNIGAAIYSSGWEAGMAAIPGLRSTILFVILRANKPIIFSAGGMYNLSLTSYTALVKASYSALTFLLRFR</sequence>
<dbReference type="AlphaFoldDB" id="A0A076E5Z0"/>
<dbReference type="InterPro" id="IPR004117">
    <property type="entry name" value="7tm6_olfct_rcpt"/>
</dbReference>
<keyword evidence="3 10" id="KW-0716">Sensory transduction</keyword>
<keyword evidence="7 10" id="KW-0472">Membrane</keyword>
<comment type="similarity">
    <text evidence="10">Belongs to the insect chemoreceptor superfamily. Heteromeric odorant receptor channel (TC 1.A.69) family.</text>
</comment>
<dbReference type="GO" id="GO:0005549">
    <property type="term" value="F:odorant binding"/>
    <property type="evidence" value="ECO:0007669"/>
    <property type="project" value="InterPro"/>
</dbReference>
<evidence type="ECO:0000256" key="4">
    <source>
        <dbReference type="ARBA" id="ARBA00022692"/>
    </source>
</evidence>
<accession>A0A076E5Z0</accession>
<reference evidence="11" key="1">
    <citation type="journal article" date="2014" name="Insect Biochem. Mol. Biol.">
        <title>Antennal transcriptome analysis and comparison of olfactory genes in two sympatric defoliators, Dendrolimus houi and Dendrolimus kikuchii (Lepidoptera: Lasiocampidae).</title>
        <authorList>
            <person name="Zhang S."/>
            <person name="Zhang Z."/>
            <person name="Wang H."/>
            <person name="Kong X."/>
        </authorList>
    </citation>
    <scope>NUCLEOTIDE SEQUENCE</scope>
</reference>
<evidence type="ECO:0000256" key="7">
    <source>
        <dbReference type="ARBA" id="ARBA00023136"/>
    </source>
</evidence>
<evidence type="ECO:0000256" key="2">
    <source>
        <dbReference type="ARBA" id="ARBA00022475"/>
    </source>
</evidence>
<evidence type="ECO:0000256" key="5">
    <source>
        <dbReference type="ARBA" id="ARBA00022725"/>
    </source>
</evidence>
<dbReference type="GO" id="GO:0005886">
    <property type="term" value="C:plasma membrane"/>
    <property type="evidence" value="ECO:0007669"/>
    <property type="project" value="UniProtKB-SubCell"/>
</dbReference>
<dbReference type="PANTHER" id="PTHR21137">
    <property type="entry name" value="ODORANT RECEPTOR"/>
    <property type="match status" value="1"/>
</dbReference>
<keyword evidence="2" id="KW-1003">Cell membrane</keyword>
<proteinExistence type="evidence at transcript level"/>
<dbReference type="EMBL" id="KF487673">
    <property type="protein sequence ID" value="AII01071.1"/>
    <property type="molecule type" value="mRNA"/>
</dbReference>
<evidence type="ECO:0000313" key="11">
    <source>
        <dbReference type="EMBL" id="AII01071.1"/>
    </source>
</evidence>
<feature type="transmembrane region" description="Helical" evidence="10">
    <location>
        <begin position="50"/>
        <end position="70"/>
    </location>
</feature>
<feature type="transmembrane region" description="Helical" evidence="10">
    <location>
        <begin position="82"/>
        <end position="99"/>
    </location>
</feature>